<protein>
    <submittedName>
        <fullName evidence="2">Uncharacterized protein</fullName>
    </submittedName>
</protein>
<evidence type="ECO:0000256" key="1">
    <source>
        <dbReference type="SAM" id="MobiDB-lite"/>
    </source>
</evidence>
<dbReference type="RefSeq" id="XP_022483414.1">
    <property type="nucleotide sequence ID" value="XM_022636723.1"/>
</dbReference>
<dbReference type="Proteomes" id="UP000177622">
    <property type="component" value="Unassembled WGS sequence"/>
</dbReference>
<name>A0A1F5L4F1_PENAI</name>
<accession>A0A1F5L4F1</accession>
<dbReference type="OrthoDB" id="10447374at2759"/>
<keyword evidence="3" id="KW-1185">Reference proteome</keyword>
<dbReference type="EMBL" id="LXJU01000034">
    <property type="protein sequence ID" value="OGE47957.1"/>
    <property type="molecule type" value="Genomic_DNA"/>
</dbReference>
<reference evidence="2 3" key="1">
    <citation type="journal article" date="2016" name="Sci. Rep.">
        <title>Penicillium arizonense, a new, genome sequenced fungal species, reveals a high chemical diversity in secreted metabolites.</title>
        <authorList>
            <person name="Grijseels S."/>
            <person name="Nielsen J.C."/>
            <person name="Randelovic M."/>
            <person name="Nielsen J."/>
            <person name="Nielsen K.F."/>
            <person name="Workman M."/>
            <person name="Frisvad J.C."/>
        </authorList>
    </citation>
    <scope>NUCLEOTIDE SEQUENCE [LARGE SCALE GENOMIC DNA]</scope>
    <source>
        <strain evidence="2 3">CBS 141311</strain>
    </source>
</reference>
<dbReference type="AlphaFoldDB" id="A0A1F5L4F1"/>
<dbReference type="GeneID" id="34581457"/>
<evidence type="ECO:0000313" key="2">
    <source>
        <dbReference type="EMBL" id="OGE47957.1"/>
    </source>
</evidence>
<feature type="region of interest" description="Disordered" evidence="1">
    <location>
        <begin position="1"/>
        <end position="37"/>
    </location>
</feature>
<evidence type="ECO:0000313" key="3">
    <source>
        <dbReference type="Proteomes" id="UP000177622"/>
    </source>
</evidence>
<gene>
    <name evidence="2" type="ORF">PENARI_c034G07098</name>
</gene>
<organism evidence="2 3">
    <name type="scientific">Penicillium arizonense</name>
    <dbReference type="NCBI Taxonomy" id="1835702"/>
    <lineage>
        <taxon>Eukaryota</taxon>
        <taxon>Fungi</taxon>
        <taxon>Dikarya</taxon>
        <taxon>Ascomycota</taxon>
        <taxon>Pezizomycotina</taxon>
        <taxon>Eurotiomycetes</taxon>
        <taxon>Eurotiomycetidae</taxon>
        <taxon>Eurotiales</taxon>
        <taxon>Aspergillaceae</taxon>
        <taxon>Penicillium</taxon>
    </lineage>
</organism>
<sequence length="86" mass="9343">MRPNRPVPRNVATDMQSVTGKSRNAAAANGPDPRASGKLSPWAFVMALVPMPIMNSRMISLGYLSATVRASQFARRDPLKHVTIPI</sequence>
<comment type="caution">
    <text evidence="2">The sequence shown here is derived from an EMBL/GenBank/DDBJ whole genome shotgun (WGS) entry which is preliminary data.</text>
</comment>
<proteinExistence type="predicted"/>
<feature type="compositionally biased region" description="Polar residues" evidence="1">
    <location>
        <begin position="13"/>
        <end position="22"/>
    </location>
</feature>